<organism evidence="1 2">
    <name type="scientific">Polyplax serrata</name>
    <name type="common">Common mouse louse</name>
    <dbReference type="NCBI Taxonomy" id="468196"/>
    <lineage>
        <taxon>Eukaryota</taxon>
        <taxon>Metazoa</taxon>
        <taxon>Ecdysozoa</taxon>
        <taxon>Arthropoda</taxon>
        <taxon>Hexapoda</taxon>
        <taxon>Insecta</taxon>
        <taxon>Pterygota</taxon>
        <taxon>Neoptera</taxon>
        <taxon>Paraneoptera</taxon>
        <taxon>Psocodea</taxon>
        <taxon>Troctomorpha</taxon>
        <taxon>Phthiraptera</taxon>
        <taxon>Anoplura</taxon>
        <taxon>Polyplacidae</taxon>
        <taxon>Polyplax</taxon>
    </lineage>
</organism>
<dbReference type="EMBL" id="JAWJWE010000006">
    <property type="protein sequence ID" value="KAK6632990.1"/>
    <property type="molecule type" value="Genomic_DNA"/>
</dbReference>
<feature type="non-terminal residue" evidence="1">
    <location>
        <position position="86"/>
    </location>
</feature>
<reference evidence="1 2" key="1">
    <citation type="submission" date="2023-10" db="EMBL/GenBank/DDBJ databases">
        <title>Genomes of two closely related lineages of the louse Polyplax serrata with different host specificities.</title>
        <authorList>
            <person name="Martinu J."/>
            <person name="Tarabai H."/>
            <person name="Stefka J."/>
            <person name="Hypsa V."/>
        </authorList>
    </citation>
    <scope>NUCLEOTIDE SEQUENCE [LARGE SCALE GENOMIC DNA]</scope>
    <source>
        <strain evidence="1">HR10_N</strain>
    </source>
</reference>
<proteinExistence type="predicted"/>
<accession>A0AAN8PI44</accession>
<name>A0AAN8PI44_POLSC</name>
<feature type="non-terminal residue" evidence="1">
    <location>
        <position position="1"/>
    </location>
</feature>
<comment type="caution">
    <text evidence="1">The sequence shown here is derived from an EMBL/GenBank/DDBJ whole genome shotgun (WGS) entry which is preliminary data.</text>
</comment>
<protein>
    <submittedName>
        <fullName evidence="1">Uncharacterized protein</fullName>
    </submittedName>
</protein>
<evidence type="ECO:0000313" key="1">
    <source>
        <dbReference type="EMBL" id="KAK6632990.1"/>
    </source>
</evidence>
<dbReference type="Proteomes" id="UP001372834">
    <property type="component" value="Unassembled WGS sequence"/>
</dbReference>
<sequence>IETDVLVRVAKFNLSRGGRLIKPKVQPHSLTLTFLGNKTQIFQPNDLKVLMKQTAGRPQILAPWATFGRCWFYLGRCCYQEKEDQQ</sequence>
<evidence type="ECO:0000313" key="2">
    <source>
        <dbReference type="Proteomes" id="UP001372834"/>
    </source>
</evidence>
<dbReference type="AlphaFoldDB" id="A0AAN8PI44"/>
<gene>
    <name evidence="1" type="ORF">RUM43_012733</name>
</gene>